<reference evidence="6" key="1">
    <citation type="submission" date="2020-10" db="EMBL/GenBank/DDBJ databases">
        <title>Unveiling of a novel bifunctional photoreceptor, Dualchrome1, isolated from a cosmopolitan green alga.</title>
        <authorList>
            <person name="Suzuki S."/>
            <person name="Kawachi M."/>
        </authorList>
    </citation>
    <scope>NUCLEOTIDE SEQUENCE</scope>
    <source>
        <strain evidence="6">NIES 2893</strain>
    </source>
</reference>
<dbReference type="CDD" id="cd00051">
    <property type="entry name" value="EFh"/>
    <property type="match status" value="1"/>
</dbReference>
<evidence type="ECO:0000256" key="4">
    <source>
        <dbReference type="SAM" id="MobiDB-lite"/>
    </source>
</evidence>
<dbReference type="Pfam" id="PF13499">
    <property type="entry name" value="EF-hand_7"/>
    <property type="match status" value="1"/>
</dbReference>
<sequence>MQHASHGAHFAPQATLNSRTADTTHTHVQATLIKPRPTRHQQPQQQQQQQHAMMTTSSTLMTITKIQRSQNKPQRTKGREQHHHEEQHHHDLLDVATEDAHNVAVDQHPHPEITTAEDRAGKSVTPWNAFEPQPFRYDLLHIWGAPCMVHVPRKLRHYTERTAQPGIWLGIEKDGRGPTIDVSVDEAPVLERVRGGPAMPAVQASRIFPRAETGLDIFNFGLNDRQFELLMSRIDPDGDGSTTYEEFMEYFDNFAPLDGDHYKGKPEKVVKDNVRTGAPWVPIKSEFQSFDVPLAGAEKEEEPFEPGSLEEAFADRRATMLISDKFRQNDSNIRQAFRKADDDRSGSIDINEFVKCMRKLGMGIPTKQLQRIFHSVDDDGSGTIDYEEFVNEFNGDKPTVGRKVAAHESAPATPPPLTPLSQAAGSSSHGERRTSGDGEVARINAAQRASTPASVAKDVAFLREKLSQRSKNIAGVFRRYDANGDGHLSAEELHRGFQDMGMDIGMDSVTAILRAANPRGVAKEMHFKDFCSFVVERGGAPIDSRGGAASAPLWLDDPAGEGVGGGVDKRQLFGASPIPVGGHQLRPSSRDSVVSAYSRRSTGVARHGRFASTPFEYDTKHMVQPVATQSSPMVRGRTFGDCLADSQAEVRERARANREAVLVQRHAAKMAYEEARKAADEKKARALDESRLASRELQTRRYLERMRLYEVAGSGGGMNKEQQRNVLEGRAQELFANGGVTESKVPL</sequence>
<evidence type="ECO:0000259" key="5">
    <source>
        <dbReference type="PROSITE" id="PS50222"/>
    </source>
</evidence>
<proteinExistence type="predicted"/>
<evidence type="ECO:0000256" key="1">
    <source>
        <dbReference type="ARBA" id="ARBA00022723"/>
    </source>
</evidence>
<dbReference type="PROSITE" id="PS50222">
    <property type="entry name" value="EF_HAND_2"/>
    <property type="match status" value="4"/>
</dbReference>
<protein>
    <recommendedName>
        <fullName evidence="5">EF-hand domain-containing protein</fullName>
    </recommendedName>
</protein>
<dbReference type="Gene3D" id="1.10.238.10">
    <property type="entry name" value="EF-hand"/>
    <property type="match status" value="2"/>
</dbReference>
<dbReference type="InterPro" id="IPR018247">
    <property type="entry name" value="EF_Hand_1_Ca_BS"/>
</dbReference>
<evidence type="ECO:0000313" key="7">
    <source>
        <dbReference type="Proteomes" id="UP000660262"/>
    </source>
</evidence>
<dbReference type="Pfam" id="PF13202">
    <property type="entry name" value="EF-hand_5"/>
    <property type="match status" value="1"/>
</dbReference>
<dbReference type="AlphaFoldDB" id="A0A830HXL5"/>
<dbReference type="InterPro" id="IPR002048">
    <property type="entry name" value="EF_hand_dom"/>
</dbReference>
<feature type="compositionally biased region" description="Polar residues" evidence="4">
    <location>
        <begin position="14"/>
        <end position="29"/>
    </location>
</feature>
<feature type="compositionally biased region" description="Low complexity" evidence="4">
    <location>
        <begin position="41"/>
        <end position="54"/>
    </location>
</feature>
<feature type="region of interest" description="Disordered" evidence="4">
    <location>
        <begin position="402"/>
        <end position="437"/>
    </location>
</feature>
<dbReference type="SMART" id="SM00054">
    <property type="entry name" value="EFh"/>
    <property type="match status" value="4"/>
</dbReference>
<keyword evidence="1" id="KW-0479">Metal-binding</keyword>
<feature type="region of interest" description="Disordered" evidence="4">
    <location>
        <begin position="1"/>
        <end position="54"/>
    </location>
</feature>
<feature type="region of interest" description="Disordered" evidence="4">
    <location>
        <begin position="66"/>
        <end position="89"/>
    </location>
</feature>
<keyword evidence="2" id="KW-0677">Repeat</keyword>
<feature type="compositionally biased region" description="Basic and acidic residues" evidence="4">
    <location>
        <begin position="77"/>
        <end position="89"/>
    </location>
</feature>
<keyword evidence="3" id="KW-0106">Calcium</keyword>
<dbReference type="PANTHER" id="PTHR34524">
    <property type="entry name" value="CALCYPHOSIN"/>
    <property type="match status" value="1"/>
</dbReference>
<dbReference type="SUPFAM" id="SSF47473">
    <property type="entry name" value="EF-hand"/>
    <property type="match status" value="2"/>
</dbReference>
<dbReference type="InterPro" id="IPR011992">
    <property type="entry name" value="EF-hand-dom_pair"/>
</dbReference>
<name>A0A830HXL5_9CHLO</name>
<dbReference type="OrthoDB" id="444540at2759"/>
<dbReference type="PROSITE" id="PS00018">
    <property type="entry name" value="EF_HAND_1"/>
    <property type="match status" value="3"/>
</dbReference>
<dbReference type="Proteomes" id="UP000660262">
    <property type="component" value="Unassembled WGS sequence"/>
</dbReference>
<gene>
    <name evidence="6" type="ORF">PPROV_001046600</name>
</gene>
<feature type="domain" description="EF-hand" evidence="5">
    <location>
        <begin position="222"/>
        <end position="257"/>
    </location>
</feature>
<dbReference type="EMBL" id="BNJQ01000036">
    <property type="protein sequence ID" value="GHP11738.1"/>
    <property type="molecule type" value="Genomic_DNA"/>
</dbReference>
<feature type="domain" description="EF-hand" evidence="5">
    <location>
        <begin position="328"/>
        <end position="363"/>
    </location>
</feature>
<accession>A0A830HXL5</accession>
<feature type="domain" description="EF-hand" evidence="5">
    <location>
        <begin position="364"/>
        <end position="399"/>
    </location>
</feature>
<keyword evidence="7" id="KW-1185">Reference proteome</keyword>
<dbReference type="GO" id="GO:0005509">
    <property type="term" value="F:calcium ion binding"/>
    <property type="evidence" value="ECO:0007669"/>
    <property type="project" value="InterPro"/>
</dbReference>
<evidence type="ECO:0000313" key="6">
    <source>
        <dbReference type="EMBL" id="GHP11738.1"/>
    </source>
</evidence>
<evidence type="ECO:0000256" key="3">
    <source>
        <dbReference type="ARBA" id="ARBA00022837"/>
    </source>
</evidence>
<feature type="domain" description="EF-hand" evidence="5">
    <location>
        <begin position="468"/>
        <end position="503"/>
    </location>
</feature>
<evidence type="ECO:0000256" key="2">
    <source>
        <dbReference type="ARBA" id="ARBA00022737"/>
    </source>
</evidence>
<dbReference type="InterPro" id="IPR051581">
    <property type="entry name" value="Ca-bind"/>
</dbReference>
<dbReference type="PANTHER" id="PTHR34524:SF6">
    <property type="entry name" value="CALCYPHOSINE LIKE"/>
    <property type="match status" value="1"/>
</dbReference>
<organism evidence="6 7">
    <name type="scientific">Pycnococcus provasolii</name>
    <dbReference type="NCBI Taxonomy" id="41880"/>
    <lineage>
        <taxon>Eukaryota</taxon>
        <taxon>Viridiplantae</taxon>
        <taxon>Chlorophyta</taxon>
        <taxon>Pseudoscourfieldiophyceae</taxon>
        <taxon>Pseudoscourfieldiales</taxon>
        <taxon>Pycnococcaceae</taxon>
        <taxon>Pycnococcus</taxon>
    </lineage>
</organism>
<comment type="caution">
    <text evidence="6">The sequence shown here is derived from an EMBL/GenBank/DDBJ whole genome shotgun (WGS) entry which is preliminary data.</text>
</comment>